<reference evidence="11" key="1">
    <citation type="submission" date="2024-05" db="EMBL/GenBank/DDBJ databases">
        <authorList>
            <person name="Jung D.-H."/>
        </authorList>
    </citation>
    <scope>NUCLEOTIDE SEQUENCE</scope>
    <source>
        <strain evidence="11">JA-25</strain>
    </source>
</reference>
<comment type="function">
    <text evidence="1">Required for nicotinamide riboside transport across the inner membrane.</text>
</comment>
<proteinExistence type="inferred from homology"/>
<gene>
    <name evidence="11" type="ORF">F7231_04795</name>
</gene>
<accession>A0ABX0QHA6</accession>
<feature type="transmembrane region" description="Helical" evidence="10">
    <location>
        <begin position="192"/>
        <end position="211"/>
    </location>
</feature>
<dbReference type="InterPro" id="IPR006419">
    <property type="entry name" value="NMN_transpt_PnuC"/>
</dbReference>
<evidence type="ECO:0000256" key="9">
    <source>
        <dbReference type="ARBA" id="ARBA00023136"/>
    </source>
</evidence>
<dbReference type="Pfam" id="PF04973">
    <property type="entry name" value="NMN_transporter"/>
    <property type="match status" value="1"/>
</dbReference>
<evidence type="ECO:0000256" key="5">
    <source>
        <dbReference type="ARBA" id="ARBA00022448"/>
    </source>
</evidence>
<organism evidence="11 12">
    <name type="scientific">Fibrivirga algicola</name>
    <dbReference type="NCBI Taxonomy" id="2950420"/>
    <lineage>
        <taxon>Bacteria</taxon>
        <taxon>Pseudomonadati</taxon>
        <taxon>Bacteroidota</taxon>
        <taxon>Cytophagia</taxon>
        <taxon>Cytophagales</taxon>
        <taxon>Spirosomataceae</taxon>
        <taxon>Fibrivirga</taxon>
    </lineage>
</organism>
<evidence type="ECO:0000256" key="6">
    <source>
        <dbReference type="ARBA" id="ARBA00022475"/>
    </source>
</evidence>
<feature type="transmembrane region" description="Helical" evidence="10">
    <location>
        <begin position="68"/>
        <end position="85"/>
    </location>
</feature>
<feature type="transmembrane region" description="Helical" evidence="10">
    <location>
        <begin position="170"/>
        <end position="186"/>
    </location>
</feature>
<evidence type="ECO:0000256" key="1">
    <source>
        <dbReference type="ARBA" id="ARBA00002672"/>
    </source>
</evidence>
<dbReference type="NCBIfam" id="TIGR01528">
    <property type="entry name" value="NMN_trans_PnuC"/>
    <property type="match status" value="1"/>
</dbReference>
<sequence>MPDILDIQNIFFTLWGYPMSYLEFAGVVIGGVAVVLSARANIWSWPIGAVSVTLYFFLFYQIQLYPDMFLQVFFLITNIQGWWRWTHPRPGEEDRHLELRISRMPRRQVITWSAAGLLGTLMLGMFAQNLHRMLPLVFNQPSAFPYLDSFTTVMSIVATYMMIQKRVECWYVWLFIDAILTYMYFIKGVKVVSIEYGIFCLIALQGAYLWTREYNSYPVKSATS</sequence>
<evidence type="ECO:0000256" key="2">
    <source>
        <dbReference type="ARBA" id="ARBA00004651"/>
    </source>
</evidence>
<keyword evidence="6" id="KW-1003">Cell membrane</keyword>
<evidence type="ECO:0000256" key="4">
    <source>
        <dbReference type="ARBA" id="ARBA00017522"/>
    </source>
</evidence>
<feature type="transmembrane region" description="Helical" evidence="10">
    <location>
        <begin position="15"/>
        <end position="36"/>
    </location>
</feature>
<evidence type="ECO:0000256" key="3">
    <source>
        <dbReference type="ARBA" id="ARBA00006669"/>
    </source>
</evidence>
<keyword evidence="9 10" id="KW-0472">Membrane</keyword>
<keyword evidence="5" id="KW-0813">Transport</keyword>
<evidence type="ECO:0000256" key="8">
    <source>
        <dbReference type="ARBA" id="ARBA00022989"/>
    </source>
</evidence>
<evidence type="ECO:0000313" key="12">
    <source>
        <dbReference type="Proteomes" id="UP000606008"/>
    </source>
</evidence>
<comment type="similarity">
    <text evidence="3">Belongs to the nicotinamide ribonucleoside (NR) uptake permease (TC 4.B.1) family.</text>
</comment>
<feature type="transmembrane region" description="Helical" evidence="10">
    <location>
        <begin position="43"/>
        <end position="62"/>
    </location>
</feature>
<keyword evidence="8 10" id="KW-1133">Transmembrane helix</keyword>
<dbReference type="PANTHER" id="PTHR36122">
    <property type="entry name" value="NICOTINAMIDE RIBOSIDE TRANSPORTER PNUC"/>
    <property type="match status" value="1"/>
</dbReference>
<dbReference type="EMBL" id="WAEL01000001">
    <property type="protein sequence ID" value="NID09479.1"/>
    <property type="molecule type" value="Genomic_DNA"/>
</dbReference>
<evidence type="ECO:0000256" key="10">
    <source>
        <dbReference type="SAM" id="Phobius"/>
    </source>
</evidence>
<dbReference type="RefSeq" id="WP_085414443.1">
    <property type="nucleotide sequence ID" value="NZ_WAEL01000001.1"/>
</dbReference>
<comment type="caution">
    <text evidence="11">The sequence shown here is derived from an EMBL/GenBank/DDBJ whole genome shotgun (WGS) entry which is preliminary data.</text>
</comment>
<evidence type="ECO:0000256" key="7">
    <source>
        <dbReference type="ARBA" id="ARBA00022692"/>
    </source>
</evidence>
<keyword evidence="12" id="KW-1185">Reference proteome</keyword>
<feature type="transmembrane region" description="Helical" evidence="10">
    <location>
        <begin position="109"/>
        <end position="131"/>
    </location>
</feature>
<name>A0ABX0QHA6_9BACT</name>
<protein>
    <recommendedName>
        <fullName evidence="4">Nicotinamide riboside transporter PnuC</fullName>
    </recommendedName>
</protein>
<dbReference type="PANTHER" id="PTHR36122:SF2">
    <property type="entry name" value="NICOTINAMIDE RIBOSIDE TRANSPORTER PNUC"/>
    <property type="match status" value="1"/>
</dbReference>
<comment type="subcellular location">
    <subcellularLocation>
        <location evidence="2">Cell membrane</location>
        <topology evidence="2">Multi-pass membrane protein</topology>
    </subcellularLocation>
</comment>
<keyword evidence="7 10" id="KW-0812">Transmembrane</keyword>
<evidence type="ECO:0000313" key="11">
    <source>
        <dbReference type="EMBL" id="NID09479.1"/>
    </source>
</evidence>
<feature type="transmembrane region" description="Helical" evidence="10">
    <location>
        <begin position="143"/>
        <end position="163"/>
    </location>
</feature>
<dbReference type="Proteomes" id="UP000606008">
    <property type="component" value="Unassembled WGS sequence"/>
</dbReference>